<accession>A0A0V0TAL3</accession>
<reference evidence="1 2" key="1">
    <citation type="submission" date="2015-01" db="EMBL/GenBank/DDBJ databases">
        <title>Evolution of Trichinella species and genotypes.</title>
        <authorList>
            <person name="Korhonen P.K."/>
            <person name="Edoardo P."/>
            <person name="Giuseppe L.R."/>
            <person name="Gasser R.B."/>
        </authorList>
    </citation>
    <scope>NUCLEOTIDE SEQUENCE [LARGE SCALE GENOMIC DNA]</scope>
    <source>
        <strain evidence="1">ISS417</strain>
    </source>
</reference>
<dbReference type="Proteomes" id="UP000055048">
    <property type="component" value="Unassembled WGS sequence"/>
</dbReference>
<proteinExistence type="predicted"/>
<dbReference type="AlphaFoldDB" id="A0A0V0TAL3"/>
<comment type="caution">
    <text evidence="1">The sequence shown here is derived from an EMBL/GenBank/DDBJ whole genome shotgun (WGS) entry which is preliminary data.</text>
</comment>
<protein>
    <submittedName>
        <fullName evidence="1">Uncharacterized protein</fullName>
    </submittedName>
</protein>
<gene>
    <name evidence="1" type="ORF">T05_7006</name>
</gene>
<dbReference type="EMBL" id="JYDJ01000423">
    <property type="protein sequence ID" value="KRX35623.1"/>
    <property type="molecule type" value="Genomic_DNA"/>
</dbReference>
<name>A0A0V0TAL3_9BILA</name>
<organism evidence="1 2">
    <name type="scientific">Trichinella murrelli</name>
    <dbReference type="NCBI Taxonomy" id="144512"/>
    <lineage>
        <taxon>Eukaryota</taxon>
        <taxon>Metazoa</taxon>
        <taxon>Ecdysozoa</taxon>
        <taxon>Nematoda</taxon>
        <taxon>Enoplea</taxon>
        <taxon>Dorylaimia</taxon>
        <taxon>Trichinellida</taxon>
        <taxon>Trichinellidae</taxon>
        <taxon>Trichinella</taxon>
    </lineage>
</organism>
<keyword evidence="2" id="KW-1185">Reference proteome</keyword>
<sequence>METLSKKAEKGIYGKIRGLVMTNCNQRPLRPAQIHTLCRCFRGSLLLYKQKANREDWPMKCHLDEQFLELPSNSDIHLWLSNVIGQAFY</sequence>
<evidence type="ECO:0000313" key="2">
    <source>
        <dbReference type="Proteomes" id="UP000055048"/>
    </source>
</evidence>
<evidence type="ECO:0000313" key="1">
    <source>
        <dbReference type="EMBL" id="KRX35623.1"/>
    </source>
</evidence>